<dbReference type="Pfam" id="PF19313">
    <property type="entry name" value="DUF5916"/>
    <property type="match status" value="1"/>
</dbReference>
<gene>
    <name evidence="3" type="ORF">CLV55_1072</name>
</gene>
<evidence type="ECO:0000259" key="1">
    <source>
        <dbReference type="Pfam" id="PF06452"/>
    </source>
</evidence>
<dbReference type="AlphaFoldDB" id="A0A328YBU3"/>
<keyword evidence="4" id="KW-1185">Reference proteome</keyword>
<dbReference type="RefSeq" id="WP_112113299.1">
    <property type="nucleotide sequence ID" value="NZ_QLSZ01000007.1"/>
</dbReference>
<dbReference type="GO" id="GO:0030246">
    <property type="term" value="F:carbohydrate binding"/>
    <property type="evidence" value="ECO:0007669"/>
    <property type="project" value="InterPro"/>
</dbReference>
<dbReference type="Gene3D" id="2.60.40.1190">
    <property type="match status" value="1"/>
</dbReference>
<protein>
    <submittedName>
        <fullName evidence="3">Carbohydrate binding protein with CBM9 domain</fullName>
    </submittedName>
</protein>
<dbReference type="InterPro" id="IPR010502">
    <property type="entry name" value="Carb-bd_dom_fam9"/>
</dbReference>
<dbReference type="GO" id="GO:0004553">
    <property type="term" value="F:hydrolase activity, hydrolyzing O-glycosyl compounds"/>
    <property type="evidence" value="ECO:0007669"/>
    <property type="project" value="InterPro"/>
</dbReference>
<organism evidence="3 4">
    <name type="scientific">Flavobacterium aciduliphilum</name>
    <dbReference type="NCBI Taxonomy" id="1101402"/>
    <lineage>
        <taxon>Bacteria</taxon>
        <taxon>Pseudomonadati</taxon>
        <taxon>Bacteroidota</taxon>
        <taxon>Flavobacteriia</taxon>
        <taxon>Flavobacteriales</taxon>
        <taxon>Flavobacteriaceae</taxon>
        <taxon>Flavobacterium</taxon>
    </lineage>
</organism>
<sequence length="806" mass="93227">MKRTLSFILILFLFGISIGVCQVPKKSLYTNFCSEKISIDGKFDEAAWKNVAIASDFVMIQPDNGKPQPKDSRTEVKVLYDNEAIYIAASMYDPEPNKIPRELTKRDDFGTADIFGVSINGFNDGQQYFGFYVSASGVQADDLYTNSNGEDFSWNSIWNSHVDITSFGWTVEMKIPYAALRFSSEKTQTWGLNFFREDKRNRFAYTWNLIDNKISNEATQMGILEGIQNIKTPTRLFFIPYTSFYYKSNPELVTKEFKLGLDIKYGINDAFTLDAILIPDFGQTTFDNVVLNLGPFEQQFMENRPFFTEGTELFSKGDLFYSRRIGGSPSTYPEVADNEEVIKYPKNVNLLNALKVSGRTKDGLGIGVLNAITNRAFATILNTSDQSERQEMVEPLANYNVFVLDQRFRKNSSVSFVNTNVFRESHFRDANVSALVFDLNTKKNTYKLNGDFKYSKVSEDKNIEIKRGINSSLYFAETSGKYRYGFGEQYISKDFDNNDLGINFQTHYHAFFGNGSYRILNPTKTFNSFGIYANLYSEFDNRTDRIQNANINININSTNKKNDYYGGGFSIKPVETYDFYEPRTANEQKFVTIPRFINFWTYISTNYNRKFAIDFNPSFAFVESKGRINYGFEIDPRYRFSNKFSLVYSFNFFRQNKNIGWIDTDADNNIIFARRDRVTYTNTLSGKYSLNNKMNFDLSIRHYWSYAVNHDILTLQDDGSLLSNDAYTTNKNSNFNTWNMDVSYSWWFAPGSQLTILYRNNSLLFERDFDSNFGTNFSNVLNTNLNQIFSISLRYFIDYNAIQNIF</sequence>
<feature type="domain" description="Carbohydrate-binding" evidence="1">
    <location>
        <begin position="39"/>
        <end position="199"/>
    </location>
</feature>
<evidence type="ECO:0000313" key="4">
    <source>
        <dbReference type="Proteomes" id="UP000248840"/>
    </source>
</evidence>
<accession>A0A328YBU3</accession>
<dbReference type="GO" id="GO:0016052">
    <property type="term" value="P:carbohydrate catabolic process"/>
    <property type="evidence" value="ECO:0007669"/>
    <property type="project" value="InterPro"/>
</dbReference>
<reference evidence="3 4" key="1">
    <citation type="submission" date="2018-06" db="EMBL/GenBank/DDBJ databases">
        <title>Genomic Encyclopedia of Archaeal and Bacterial Type Strains, Phase II (KMG-II): from individual species to whole genera.</title>
        <authorList>
            <person name="Goeker M."/>
        </authorList>
    </citation>
    <scope>NUCLEOTIDE SEQUENCE [LARGE SCALE GENOMIC DNA]</scope>
    <source>
        <strain evidence="3 4">DSM 25663</strain>
    </source>
</reference>
<evidence type="ECO:0000259" key="2">
    <source>
        <dbReference type="Pfam" id="PF19313"/>
    </source>
</evidence>
<name>A0A328YBU3_9FLAO</name>
<dbReference type="SUPFAM" id="SSF49344">
    <property type="entry name" value="CBD9-like"/>
    <property type="match status" value="1"/>
</dbReference>
<proteinExistence type="predicted"/>
<dbReference type="EMBL" id="QLSZ01000007">
    <property type="protein sequence ID" value="RAR71448.1"/>
    <property type="molecule type" value="Genomic_DNA"/>
</dbReference>
<dbReference type="OrthoDB" id="9786766at2"/>
<evidence type="ECO:0000313" key="3">
    <source>
        <dbReference type="EMBL" id="RAR71448.1"/>
    </source>
</evidence>
<comment type="caution">
    <text evidence="3">The sequence shown here is derived from an EMBL/GenBank/DDBJ whole genome shotgun (WGS) entry which is preliminary data.</text>
</comment>
<dbReference type="Pfam" id="PF06452">
    <property type="entry name" value="CBM9_1"/>
    <property type="match status" value="1"/>
</dbReference>
<dbReference type="Proteomes" id="UP000248840">
    <property type="component" value="Unassembled WGS sequence"/>
</dbReference>
<feature type="domain" description="DUF5916" evidence="2">
    <location>
        <begin position="232"/>
        <end position="806"/>
    </location>
</feature>
<dbReference type="InterPro" id="IPR045670">
    <property type="entry name" value="DUF5916"/>
</dbReference>
<dbReference type="CDD" id="cd09618">
    <property type="entry name" value="CBM9_like_2"/>
    <property type="match status" value="1"/>
</dbReference>